<gene>
    <name evidence="1" type="ORF">A2Z67_04215</name>
</gene>
<comment type="caution">
    <text evidence="1">The sequence shown here is derived from an EMBL/GenBank/DDBJ whole genome shotgun (WGS) entry which is preliminary data.</text>
</comment>
<reference evidence="1 2" key="1">
    <citation type="journal article" date="2016" name="Nat. Commun.">
        <title>Thousands of microbial genomes shed light on interconnected biogeochemical processes in an aquifer system.</title>
        <authorList>
            <person name="Anantharaman K."/>
            <person name="Brown C.T."/>
            <person name="Hug L.A."/>
            <person name="Sharon I."/>
            <person name="Castelle C.J."/>
            <person name="Probst A.J."/>
            <person name="Thomas B.C."/>
            <person name="Singh A."/>
            <person name="Wilkins M.J."/>
            <person name="Karaoz U."/>
            <person name="Brodie E.L."/>
            <person name="Williams K.H."/>
            <person name="Hubbard S.S."/>
            <person name="Banfield J.F."/>
        </authorList>
    </citation>
    <scope>NUCLEOTIDE SEQUENCE [LARGE SCALE GENOMIC DNA]</scope>
</reference>
<evidence type="ECO:0000313" key="2">
    <source>
        <dbReference type="Proteomes" id="UP000176939"/>
    </source>
</evidence>
<evidence type="ECO:0000313" key="1">
    <source>
        <dbReference type="EMBL" id="OGM10572.1"/>
    </source>
</evidence>
<dbReference type="Proteomes" id="UP000176939">
    <property type="component" value="Unassembled WGS sequence"/>
</dbReference>
<accession>A0A1F7X677</accession>
<sequence length="97" mass="10874">MERRNEGRLGWRPTGSTLAPVRVVESTSKYDATIFEHVGPIEARLGVMNDAEIRLIDPTKDKILKVWPSNGNGFQQVTVEFQGKYGNSIENVYIPLA</sequence>
<dbReference type="EMBL" id="MGFQ01000005">
    <property type="protein sequence ID" value="OGM10572.1"/>
    <property type="molecule type" value="Genomic_DNA"/>
</dbReference>
<protein>
    <submittedName>
        <fullName evidence="1">Uncharacterized protein</fullName>
    </submittedName>
</protein>
<organism evidence="1 2">
    <name type="scientific">Candidatus Woesebacteria bacterium RBG_13_36_22</name>
    <dbReference type="NCBI Taxonomy" id="1802478"/>
    <lineage>
        <taxon>Bacteria</taxon>
        <taxon>Candidatus Woeseibacteriota</taxon>
    </lineage>
</organism>
<proteinExistence type="predicted"/>
<name>A0A1F7X677_9BACT</name>
<dbReference type="AlphaFoldDB" id="A0A1F7X677"/>